<evidence type="ECO:0000313" key="2">
    <source>
        <dbReference type="EMBL" id="GKV03078.1"/>
    </source>
</evidence>
<keyword evidence="3" id="KW-1185">Reference proteome</keyword>
<sequence>MCPSYFRWIHEDLRPWRETGVTKDMVELARKSSNFRLVIVKWKAYLQKYMGCYETRDVFSLRGILQLLRWYPGRLPDLDMMFECGDLPVIPCRNFRGPKACPPPLFRYCSDEGSLDIVFPDWCFWPSGASN</sequence>
<dbReference type="PANTHER" id="PTHR12203">
    <property type="entry name" value="KDEL LYS-ASP-GLU-LEU CONTAINING - RELATED"/>
    <property type="match status" value="1"/>
</dbReference>
<evidence type="ECO:0000259" key="1">
    <source>
        <dbReference type="Pfam" id="PF05686"/>
    </source>
</evidence>
<protein>
    <recommendedName>
        <fullName evidence="1">Glycosyl transferase CAP10 domain-containing protein</fullName>
    </recommendedName>
</protein>
<dbReference type="Pfam" id="PF05686">
    <property type="entry name" value="Glyco_transf_90"/>
    <property type="match status" value="1"/>
</dbReference>
<dbReference type="Proteomes" id="UP001054252">
    <property type="component" value="Unassembled WGS sequence"/>
</dbReference>
<feature type="domain" description="Glycosyl transferase CAP10" evidence="1">
    <location>
        <begin position="2"/>
        <end position="127"/>
    </location>
</feature>
<dbReference type="InterPro" id="IPR006598">
    <property type="entry name" value="CAP10"/>
</dbReference>
<dbReference type="PANTHER" id="PTHR12203:SF74">
    <property type="entry name" value="GLYCOSYLTRANSFERASE"/>
    <property type="match status" value="1"/>
</dbReference>
<accession>A0AAV5IV49</accession>
<dbReference type="InterPro" id="IPR051091">
    <property type="entry name" value="O-Glucosyltr/Glycosyltrsf_90"/>
</dbReference>
<dbReference type="AlphaFoldDB" id="A0AAV5IV49"/>
<reference evidence="2 3" key="1">
    <citation type="journal article" date="2021" name="Commun. Biol.">
        <title>The genome of Shorea leprosula (Dipterocarpaceae) highlights the ecological relevance of drought in aseasonal tropical rainforests.</title>
        <authorList>
            <person name="Ng K.K.S."/>
            <person name="Kobayashi M.J."/>
            <person name="Fawcett J.A."/>
            <person name="Hatakeyama M."/>
            <person name="Paape T."/>
            <person name="Ng C.H."/>
            <person name="Ang C.C."/>
            <person name="Tnah L.H."/>
            <person name="Lee C.T."/>
            <person name="Nishiyama T."/>
            <person name="Sese J."/>
            <person name="O'Brien M.J."/>
            <person name="Copetti D."/>
            <person name="Mohd Noor M.I."/>
            <person name="Ong R.C."/>
            <person name="Putra M."/>
            <person name="Sireger I.Z."/>
            <person name="Indrioko S."/>
            <person name="Kosugi Y."/>
            <person name="Izuno A."/>
            <person name="Isagi Y."/>
            <person name="Lee S.L."/>
            <person name="Shimizu K.K."/>
        </authorList>
    </citation>
    <scope>NUCLEOTIDE SEQUENCE [LARGE SCALE GENOMIC DNA]</scope>
    <source>
        <strain evidence="2">214</strain>
    </source>
</reference>
<comment type="caution">
    <text evidence="2">The sequence shown here is derived from an EMBL/GenBank/DDBJ whole genome shotgun (WGS) entry which is preliminary data.</text>
</comment>
<dbReference type="EMBL" id="BPVZ01000020">
    <property type="protein sequence ID" value="GKV03078.1"/>
    <property type="molecule type" value="Genomic_DNA"/>
</dbReference>
<organism evidence="2 3">
    <name type="scientific">Rubroshorea leprosula</name>
    <dbReference type="NCBI Taxonomy" id="152421"/>
    <lineage>
        <taxon>Eukaryota</taxon>
        <taxon>Viridiplantae</taxon>
        <taxon>Streptophyta</taxon>
        <taxon>Embryophyta</taxon>
        <taxon>Tracheophyta</taxon>
        <taxon>Spermatophyta</taxon>
        <taxon>Magnoliopsida</taxon>
        <taxon>eudicotyledons</taxon>
        <taxon>Gunneridae</taxon>
        <taxon>Pentapetalae</taxon>
        <taxon>rosids</taxon>
        <taxon>malvids</taxon>
        <taxon>Malvales</taxon>
        <taxon>Dipterocarpaceae</taxon>
        <taxon>Rubroshorea</taxon>
    </lineage>
</organism>
<evidence type="ECO:0000313" key="3">
    <source>
        <dbReference type="Proteomes" id="UP001054252"/>
    </source>
</evidence>
<gene>
    <name evidence="2" type="ORF">SLEP1_g15446</name>
</gene>
<name>A0AAV5IV49_9ROSI</name>
<proteinExistence type="predicted"/>